<reference evidence="1" key="1">
    <citation type="submission" date="2022-12" db="EMBL/GenBank/DDBJ databases">
        <title>Reference genome sequencing for broad-spectrum identification of bacterial and archaeal isolates by mass spectrometry.</title>
        <authorList>
            <person name="Sekiguchi Y."/>
            <person name="Tourlousse D.M."/>
        </authorList>
    </citation>
    <scope>NUCLEOTIDE SEQUENCE</scope>
    <source>
        <strain evidence="1">10succ1</strain>
    </source>
</reference>
<evidence type="ECO:0000313" key="2">
    <source>
        <dbReference type="Proteomes" id="UP001144471"/>
    </source>
</evidence>
<gene>
    <name evidence="1" type="ORF">PM10SUCC1_02110</name>
</gene>
<protein>
    <submittedName>
        <fullName evidence="1">Uncharacterized protein</fullName>
    </submittedName>
</protein>
<keyword evidence="2" id="KW-1185">Reference proteome</keyword>
<dbReference type="Proteomes" id="UP001144471">
    <property type="component" value="Unassembled WGS sequence"/>
</dbReference>
<comment type="caution">
    <text evidence="1">The sequence shown here is derived from an EMBL/GenBank/DDBJ whole genome shotgun (WGS) entry which is preliminary data.</text>
</comment>
<sequence>MEVAINYLLDRGATSIISSMQSVEEVRANIVAANREIPPHLYERVEEIRKEYGL</sequence>
<name>A0A9W6GJ43_9FUSO</name>
<dbReference type="EMBL" id="BSDY01000001">
    <property type="protein sequence ID" value="GLI54696.1"/>
    <property type="molecule type" value="Genomic_DNA"/>
</dbReference>
<dbReference type="RefSeq" id="WP_281832590.1">
    <property type="nucleotide sequence ID" value="NZ_BSDY01000001.1"/>
</dbReference>
<dbReference type="SUPFAM" id="SSF51430">
    <property type="entry name" value="NAD(P)-linked oxidoreductase"/>
    <property type="match status" value="1"/>
</dbReference>
<accession>A0A9W6GJ43</accession>
<dbReference type="Gene3D" id="3.20.20.100">
    <property type="entry name" value="NADP-dependent oxidoreductase domain"/>
    <property type="match status" value="1"/>
</dbReference>
<dbReference type="InterPro" id="IPR036812">
    <property type="entry name" value="NAD(P)_OxRdtase_dom_sf"/>
</dbReference>
<proteinExistence type="predicted"/>
<dbReference type="AlphaFoldDB" id="A0A9W6GJ43"/>
<evidence type="ECO:0000313" key="1">
    <source>
        <dbReference type="EMBL" id="GLI54696.1"/>
    </source>
</evidence>
<organism evidence="1 2">
    <name type="scientific">Propionigenium maris DSM 9537</name>
    <dbReference type="NCBI Taxonomy" id="1123000"/>
    <lineage>
        <taxon>Bacteria</taxon>
        <taxon>Fusobacteriati</taxon>
        <taxon>Fusobacteriota</taxon>
        <taxon>Fusobacteriia</taxon>
        <taxon>Fusobacteriales</taxon>
        <taxon>Fusobacteriaceae</taxon>
        <taxon>Propionigenium</taxon>
    </lineage>
</organism>